<proteinExistence type="predicted"/>
<keyword evidence="1" id="KW-0812">Transmembrane</keyword>
<dbReference type="InterPro" id="IPR012505">
    <property type="entry name" value="YbbR"/>
</dbReference>
<keyword evidence="1" id="KW-1133">Transmembrane helix</keyword>
<sequence>MSNASSNTEKPLAKAGKYLRLAAQTVKGIRWTTASIAFCLAVTLWYAVTVRDKVETWVDVGVQFKGAPANLVISEGLINKLSVRVRAARGLSRSLTGREASMVVDLSTITKGSNAIVITRDMLPFTAAYEVVEISPPRIQVVADTMASREIELESRFDGRLATDLFVKTLRLEPQKVTVSGAESLVAGISRIRIPVPLTADMAKGKNTLSVAVPMNANISVAPPQVGIELEVDVRTKQLKLVRDVTVTGNTNGHAVAIHPGKVTIVAEIPESLAKDQAALAAITATVLLSQDPADNNRPLSVAVSLPENAELVSVTPPEVAVAAPTGK</sequence>
<reference evidence="2" key="1">
    <citation type="submission" date="2016-04" db="EMBL/GenBank/DDBJ databases">
        <authorList>
            <person name="Evans L.H."/>
            <person name="Alamgir A."/>
            <person name="Owens N."/>
            <person name="Weber N.D."/>
            <person name="Virtaneva K."/>
            <person name="Barbian K."/>
            <person name="Babar A."/>
            <person name="Rosenke K."/>
        </authorList>
    </citation>
    <scope>NUCLEOTIDE SEQUENCE</scope>
    <source>
        <strain evidence="2">86</strain>
    </source>
</reference>
<evidence type="ECO:0000256" key="1">
    <source>
        <dbReference type="SAM" id="Phobius"/>
    </source>
</evidence>
<organism evidence="2">
    <name type="scientific">uncultured delta proteobacterium</name>
    <dbReference type="NCBI Taxonomy" id="34034"/>
    <lineage>
        <taxon>Bacteria</taxon>
        <taxon>Deltaproteobacteria</taxon>
        <taxon>environmental samples</taxon>
    </lineage>
</organism>
<dbReference type="EMBL" id="FLUQ01000001">
    <property type="protein sequence ID" value="SBV90599.1"/>
    <property type="molecule type" value="Genomic_DNA"/>
</dbReference>
<dbReference type="PANTHER" id="PTHR37804:SF1">
    <property type="entry name" value="CDAA REGULATORY PROTEIN CDAR"/>
    <property type="match status" value="1"/>
</dbReference>
<protein>
    <submittedName>
        <fullName evidence="2">Putative YbbR family protein</fullName>
    </submittedName>
</protein>
<feature type="transmembrane region" description="Helical" evidence="1">
    <location>
        <begin position="28"/>
        <end position="48"/>
    </location>
</feature>
<name>A0A212ITY1_9DELT</name>
<keyword evidence="1" id="KW-0472">Membrane</keyword>
<dbReference type="Gene3D" id="2.170.120.40">
    <property type="entry name" value="YbbR-like domain"/>
    <property type="match status" value="1"/>
</dbReference>
<dbReference type="PANTHER" id="PTHR37804">
    <property type="entry name" value="CDAA REGULATORY PROTEIN CDAR"/>
    <property type="match status" value="1"/>
</dbReference>
<evidence type="ECO:0000313" key="2">
    <source>
        <dbReference type="EMBL" id="SBV90599.1"/>
    </source>
</evidence>
<gene>
    <name evidence="2" type="ORF">KL86DPRO_10056</name>
</gene>
<dbReference type="AlphaFoldDB" id="A0A212ITY1"/>
<accession>A0A212ITY1</accession>
<dbReference type="InterPro" id="IPR053154">
    <property type="entry name" value="c-di-AMP_regulator"/>
</dbReference>
<dbReference type="Pfam" id="PF07949">
    <property type="entry name" value="YbbR"/>
    <property type="match status" value="1"/>
</dbReference>
<dbReference type="Gene3D" id="2.170.120.30">
    <property type="match status" value="1"/>
</dbReference>